<evidence type="ECO:0000256" key="8">
    <source>
        <dbReference type="ARBA" id="ARBA00022801"/>
    </source>
</evidence>
<dbReference type="InterPro" id="IPR036138">
    <property type="entry name" value="PBP_dimer_sf"/>
</dbReference>
<keyword evidence="12" id="KW-0472">Membrane</keyword>
<dbReference type="GO" id="GO:0008658">
    <property type="term" value="F:penicillin binding"/>
    <property type="evidence" value="ECO:0007669"/>
    <property type="project" value="InterPro"/>
</dbReference>
<dbReference type="PANTHER" id="PTHR30627:SF2">
    <property type="entry name" value="PEPTIDOGLYCAN D,D-TRANSPEPTIDASE MRDA"/>
    <property type="match status" value="1"/>
</dbReference>
<keyword evidence="5" id="KW-0121">Carboxypeptidase</keyword>
<evidence type="ECO:0000256" key="4">
    <source>
        <dbReference type="ARBA" id="ARBA00022519"/>
    </source>
</evidence>
<evidence type="ECO:0000256" key="3">
    <source>
        <dbReference type="ARBA" id="ARBA00022475"/>
    </source>
</evidence>
<evidence type="ECO:0000256" key="11">
    <source>
        <dbReference type="ARBA" id="ARBA00022989"/>
    </source>
</evidence>
<evidence type="ECO:0000256" key="7">
    <source>
        <dbReference type="ARBA" id="ARBA00022692"/>
    </source>
</evidence>
<evidence type="ECO:0000313" key="17">
    <source>
        <dbReference type="Proteomes" id="UP000243887"/>
    </source>
</evidence>
<organism evidence="16 17">
    <name type="scientific">Myroides guanonis</name>
    <dbReference type="NCBI Taxonomy" id="1150112"/>
    <lineage>
        <taxon>Bacteria</taxon>
        <taxon>Pseudomonadati</taxon>
        <taxon>Bacteroidota</taxon>
        <taxon>Flavobacteriia</taxon>
        <taxon>Flavobacteriales</taxon>
        <taxon>Flavobacteriaceae</taxon>
        <taxon>Myroides</taxon>
    </lineage>
</organism>
<dbReference type="GO" id="GO:0009002">
    <property type="term" value="F:serine-type D-Ala-D-Ala carboxypeptidase activity"/>
    <property type="evidence" value="ECO:0007669"/>
    <property type="project" value="InterPro"/>
</dbReference>
<dbReference type="FunFam" id="3.40.710.10:FF:000024">
    <property type="entry name" value="Penicillin-binding protein 2"/>
    <property type="match status" value="1"/>
</dbReference>
<evidence type="ECO:0000256" key="13">
    <source>
        <dbReference type="ARBA" id="ARBA00023316"/>
    </source>
</evidence>
<dbReference type="GO" id="GO:0005886">
    <property type="term" value="C:plasma membrane"/>
    <property type="evidence" value="ECO:0007669"/>
    <property type="project" value="UniProtKB-SubCell"/>
</dbReference>
<dbReference type="Gene3D" id="3.40.710.10">
    <property type="entry name" value="DD-peptidase/beta-lactamase superfamily"/>
    <property type="match status" value="1"/>
</dbReference>
<dbReference type="InterPro" id="IPR005311">
    <property type="entry name" value="PBP_dimer"/>
</dbReference>
<keyword evidence="4" id="KW-0997">Cell inner membrane</keyword>
<feature type="domain" description="Penicillin-binding protein transpeptidase" evidence="14">
    <location>
        <begin position="247"/>
        <end position="575"/>
    </location>
</feature>
<evidence type="ECO:0000256" key="9">
    <source>
        <dbReference type="ARBA" id="ARBA00022960"/>
    </source>
</evidence>
<reference evidence="17" key="1">
    <citation type="submission" date="2016-10" db="EMBL/GenBank/DDBJ databases">
        <authorList>
            <person name="Varghese N."/>
            <person name="Submissions S."/>
        </authorList>
    </citation>
    <scope>NUCLEOTIDE SEQUENCE [LARGE SCALE GENOMIC DNA]</scope>
    <source>
        <strain evidence="17">DSM 26542</strain>
    </source>
</reference>
<comment type="subcellular location">
    <subcellularLocation>
        <location evidence="2">Cell membrane</location>
    </subcellularLocation>
    <subcellularLocation>
        <location evidence="1">Membrane</location>
        <topology evidence="1">Single-pass membrane protein</topology>
    </subcellularLocation>
</comment>
<dbReference type="EMBL" id="FORU01000003">
    <property type="protein sequence ID" value="SFJ10917.1"/>
    <property type="molecule type" value="Genomic_DNA"/>
</dbReference>
<dbReference type="GO" id="GO:0071555">
    <property type="term" value="P:cell wall organization"/>
    <property type="evidence" value="ECO:0007669"/>
    <property type="project" value="UniProtKB-KW"/>
</dbReference>
<evidence type="ECO:0000256" key="12">
    <source>
        <dbReference type="ARBA" id="ARBA00023136"/>
    </source>
</evidence>
<dbReference type="GO" id="GO:0008360">
    <property type="term" value="P:regulation of cell shape"/>
    <property type="evidence" value="ECO:0007669"/>
    <property type="project" value="UniProtKB-KW"/>
</dbReference>
<evidence type="ECO:0000256" key="6">
    <source>
        <dbReference type="ARBA" id="ARBA00022670"/>
    </source>
</evidence>
<dbReference type="Proteomes" id="UP000243887">
    <property type="component" value="Unassembled WGS sequence"/>
</dbReference>
<dbReference type="STRING" id="1150112.SAMN04487893_103147"/>
<dbReference type="Gene3D" id="3.90.1310.10">
    <property type="entry name" value="Penicillin-binding protein 2a (Domain 2)"/>
    <property type="match status" value="1"/>
</dbReference>
<name>A0A1I3NP34_9FLAO</name>
<sequence>MRKALLPIVIILVTIAILSRLFYLQIIDDTYIKKSENNALKIVYEYPERGYVYDRNGKLLIANQPSYDIMVIPQEVKNIDTLALCKILEIELEEFNNKLQKARVYSPRLPSVFLPQLNKAEYAAFQEKIRHFNGFYIQKRNLRDYQVSVGANVFGYIRQVNEGNIKQNPYYKSGDLIGIQGIEQEYENILRGVKGVKYIQRDRFNREIGSFKDGFYDTLAVKGEDITLTLDIELQEYGELLMQNKRGGIIAIEPKTGEILSLVTAPSYDPGLLVGRERSKNYTNLYRDSISKPLYNRVLSGEYSPGSPFKILTGLIGMQEGVVNEQTRFLCNHGFYYGRGAFMKCHDSGNIALNQAIASSCNTYFAQTYKRVIEKYKNSREGMDHWSEHLKSFGLGQFLGYDLPEGRKGHIPSSDYYDRWYPNGGWRSTTTISNSIGQGEIIMTPIQLANMMATVANRGYYYTPHIIKNIEHDKIDPRFTTKHVTSIDPRHFAPVIQGLHDVYNFGTGRSVQVEGIDICGKTGTVENFTRINGKRYQLADHSVFVAFAPKDNPQIAIAVFIENGVWGARWAAPITSLMIEKYLRKEITRKDLEKRMFEGSLESEYNKVITLQQMADKKTK</sequence>
<dbReference type="Pfam" id="PF00905">
    <property type="entry name" value="Transpeptidase"/>
    <property type="match status" value="1"/>
</dbReference>
<gene>
    <name evidence="16" type="ORF">SAMN04487893_103147</name>
</gene>
<evidence type="ECO:0000259" key="15">
    <source>
        <dbReference type="Pfam" id="PF03717"/>
    </source>
</evidence>
<keyword evidence="6" id="KW-0645">Protease</keyword>
<dbReference type="Pfam" id="PF03717">
    <property type="entry name" value="PBP_dimer"/>
    <property type="match status" value="1"/>
</dbReference>
<evidence type="ECO:0000259" key="14">
    <source>
        <dbReference type="Pfam" id="PF00905"/>
    </source>
</evidence>
<dbReference type="Gene3D" id="3.30.1390.30">
    <property type="entry name" value="Penicillin-binding protein 2a, domain 3"/>
    <property type="match status" value="1"/>
</dbReference>
<keyword evidence="17" id="KW-1185">Reference proteome</keyword>
<keyword evidence="9" id="KW-0133">Cell shape</keyword>
<dbReference type="GO" id="GO:0006508">
    <property type="term" value="P:proteolysis"/>
    <property type="evidence" value="ECO:0007669"/>
    <property type="project" value="UniProtKB-KW"/>
</dbReference>
<dbReference type="SUPFAM" id="SSF56519">
    <property type="entry name" value="Penicillin binding protein dimerisation domain"/>
    <property type="match status" value="1"/>
</dbReference>
<dbReference type="RefSeq" id="WP_090678232.1">
    <property type="nucleotide sequence ID" value="NZ_FORU01000003.1"/>
</dbReference>
<dbReference type="OrthoDB" id="9766847at2"/>
<keyword evidence="8" id="KW-0378">Hydrolase</keyword>
<dbReference type="InterPro" id="IPR017790">
    <property type="entry name" value="Penicillin-binding_protein_2"/>
</dbReference>
<evidence type="ECO:0000256" key="1">
    <source>
        <dbReference type="ARBA" id="ARBA00004167"/>
    </source>
</evidence>
<dbReference type="SUPFAM" id="SSF56601">
    <property type="entry name" value="beta-lactamase/transpeptidase-like"/>
    <property type="match status" value="1"/>
</dbReference>
<dbReference type="GO" id="GO:0009252">
    <property type="term" value="P:peptidoglycan biosynthetic process"/>
    <property type="evidence" value="ECO:0007669"/>
    <property type="project" value="UniProtKB-KW"/>
</dbReference>
<keyword evidence="7" id="KW-0812">Transmembrane</keyword>
<keyword evidence="10" id="KW-0573">Peptidoglycan synthesis</keyword>
<keyword evidence="11" id="KW-1133">Transmembrane helix</keyword>
<evidence type="ECO:0000256" key="10">
    <source>
        <dbReference type="ARBA" id="ARBA00022984"/>
    </source>
</evidence>
<dbReference type="NCBIfam" id="TIGR03423">
    <property type="entry name" value="pbp2_mrdA"/>
    <property type="match status" value="1"/>
</dbReference>
<evidence type="ECO:0000313" key="16">
    <source>
        <dbReference type="EMBL" id="SFJ10917.1"/>
    </source>
</evidence>
<dbReference type="InterPro" id="IPR012338">
    <property type="entry name" value="Beta-lactam/transpept-like"/>
</dbReference>
<protein>
    <submittedName>
        <fullName evidence="16">Penicillin-binding protein 2</fullName>
    </submittedName>
</protein>
<dbReference type="PANTHER" id="PTHR30627">
    <property type="entry name" value="PEPTIDOGLYCAN D,D-TRANSPEPTIDASE"/>
    <property type="match status" value="1"/>
</dbReference>
<feature type="domain" description="Penicillin-binding protein dimerisation" evidence="15">
    <location>
        <begin position="46"/>
        <end position="209"/>
    </location>
</feature>
<dbReference type="InterPro" id="IPR050515">
    <property type="entry name" value="Beta-lactam/transpept"/>
</dbReference>
<accession>A0A1I3NP34</accession>
<dbReference type="GO" id="GO:0071972">
    <property type="term" value="F:peptidoglycan L,D-transpeptidase activity"/>
    <property type="evidence" value="ECO:0007669"/>
    <property type="project" value="TreeGrafter"/>
</dbReference>
<keyword evidence="13" id="KW-0961">Cell wall biogenesis/degradation</keyword>
<keyword evidence="3" id="KW-1003">Cell membrane</keyword>
<dbReference type="InterPro" id="IPR001460">
    <property type="entry name" value="PCN-bd_Tpept"/>
</dbReference>
<proteinExistence type="predicted"/>
<dbReference type="AlphaFoldDB" id="A0A1I3NP34"/>
<evidence type="ECO:0000256" key="2">
    <source>
        <dbReference type="ARBA" id="ARBA00004236"/>
    </source>
</evidence>
<evidence type="ECO:0000256" key="5">
    <source>
        <dbReference type="ARBA" id="ARBA00022645"/>
    </source>
</evidence>